<keyword evidence="4" id="KW-1185">Reference proteome</keyword>
<feature type="compositionally biased region" description="Basic and acidic residues" evidence="1">
    <location>
        <begin position="51"/>
        <end position="67"/>
    </location>
</feature>
<dbReference type="SUPFAM" id="SSF56672">
    <property type="entry name" value="DNA/RNA polymerases"/>
    <property type="match status" value="1"/>
</dbReference>
<gene>
    <name evidence="3" type="ORF">BB561_002612</name>
</gene>
<feature type="compositionally biased region" description="Polar residues" evidence="1">
    <location>
        <begin position="68"/>
        <end position="83"/>
    </location>
</feature>
<dbReference type="Pfam" id="PF17919">
    <property type="entry name" value="RT_RNaseH_2"/>
    <property type="match status" value="1"/>
</dbReference>
<dbReference type="InterPro" id="IPR043502">
    <property type="entry name" value="DNA/RNA_pol_sf"/>
</dbReference>
<accession>A0A2T9YQ27</accession>
<dbReference type="InterPro" id="IPR041577">
    <property type="entry name" value="RT_RNaseH_2"/>
</dbReference>
<evidence type="ECO:0000313" key="3">
    <source>
        <dbReference type="EMBL" id="PVU94354.1"/>
    </source>
</evidence>
<dbReference type="EMBL" id="MBFR01000094">
    <property type="protein sequence ID" value="PVU94354.1"/>
    <property type="molecule type" value="Genomic_DNA"/>
</dbReference>
<dbReference type="OrthoDB" id="3018369at2759"/>
<feature type="domain" description="Reverse transcriptase/retrotransposon-derived protein RNase H-like" evidence="2">
    <location>
        <begin position="2"/>
        <end position="51"/>
    </location>
</feature>
<evidence type="ECO:0000313" key="4">
    <source>
        <dbReference type="Proteomes" id="UP000245383"/>
    </source>
</evidence>
<proteinExistence type="predicted"/>
<dbReference type="AlphaFoldDB" id="A0A2T9YQ27"/>
<name>A0A2T9YQ27_9FUNG</name>
<comment type="caution">
    <text evidence="3">The sequence shown here is derived from an EMBL/GenBank/DDBJ whole genome shotgun (WGS) entry which is preliminary data.</text>
</comment>
<dbReference type="Proteomes" id="UP000245383">
    <property type="component" value="Unassembled WGS sequence"/>
</dbReference>
<organism evidence="3 4">
    <name type="scientific">Smittium simulii</name>
    <dbReference type="NCBI Taxonomy" id="133385"/>
    <lineage>
        <taxon>Eukaryota</taxon>
        <taxon>Fungi</taxon>
        <taxon>Fungi incertae sedis</taxon>
        <taxon>Zoopagomycota</taxon>
        <taxon>Kickxellomycotina</taxon>
        <taxon>Harpellomycetes</taxon>
        <taxon>Harpellales</taxon>
        <taxon>Legeriomycetaceae</taxon>
        <taxon>Smittium</taxon>
    </lineage>
</organism>
<reference evidence="3 4" key="1">
    <citation type="journal article" date="2018" name="MBio">
        <title>Comparative Genomics Reveals the Core Gene Toolbox for the Fungus-Insect Symbiosis.</title>
        <authorList>
            <person name="Wang Y."/>
            <person name="Stata M."/>
            <person name="Wang W."/>
            <person name="Stajich J.E."/>
            <person name="White M.M."/>
            <person name="Moncalvo J.M."/>
        </authorList>
    </citation>
    <scope>NUCLEOTIDE SEQUENCE [LARGE SCALE GENOMIC DNA]</scope>
    <source>
        <strain evidence="3 4">SWE-8-4</strain>
    </source>
</reference>
<sequence length="83" mass="9623">MFVLSTDASLYAVGVVLEQVSAEDKLRPIAYYSRILQKVARNDLNYKREALDSHGRMVDAPKKKEQQKQSANDYNENQRISYR</sequence>
<feature type="region of interest" description="Disordered" evidence="1">
    <location>
        <begin position="51"/>
        <end position="83"/>
    </location>
</feature>
<evidence type="ECO:0000259" key="2">
    <source>
        <dbReference type="Pfam" id="PF17919"/>
    </source>
</evidence>
<evidence type="ECO:0000256" key="1">
    <source>
        <dbReference type="SAM" id="MobiDB-lite"/>
    </source>
</evidence>
<protein>
    <recommendedName>
        <fullName evidence="2">Reverse transcriptase/retrotransposon-derived protein RNase H-like domain-containing protein</fullName>
    </recommendedName>
</protein>